<proteinExistence type="predicted"/>
<dbReference type="InterPro" id="IPR012909">
    <property type="entry name" value="PHA_DNA-bd_N"/>
</dbReference>
<dbReference type="EMBL" id="AP027452">
    <property type="protein sequence ID" value="BDY30280.1"/>
    <property type="molecule type" value="Genomic_DNA"/>
</dbReference>
<evidence type="ECO:0000259" key="2">
    <source>
        <dbReference type="Pfam" id="PF07879"/>
    </source>
</evidence>
<dbReference type="Proteomes" id="UP001241092">
    <property type="component" value="Chromosome"/>
</dbReference>
<gene>
    <name evidence="3" type="ORF">hbim_04223</name>
</gene>
<evidence type="ECO:0000256" key="1">
    <source>
        <dbReference type="SAM" id="MobiDB-lite"/>
    </source>
</evidence>
<dbReference type="RefSeq" id="WP_286211248.1">
    <property type="nucleotide sequence ID" value="NZ_AP027452.1"/>
</dbReference>
<name>A0AAI8XPS7_MYCME</name>
<evidence type="ECO:0000313" key="4">
    <source>
        <dbReference type="Proteomes" id="UP001241092"/>
    </source>
</evidence>
<organism evidence="3 4">
    <name type="scientific">Mycolicibacterium mageritense</name>
    <name type="common">Mycobacterium mageritense</name>
    <dbReference type="NCBI Taxonomy" id="53462"/>
    <lineage>
        <taxon>Bacteria</taxon>
        <taxon>Bacillati</taxon>
        <taxon>Actinomycetota</taxon>
        <taxon>Actinomycetes</taxon>
        <taxon>Mycobacteriales</taxon>
        <taxon>Mycobacteriaceae</taxon>
        <taxon>Mycolicibacterium</taxon>
    </lineage>
</organism>
<dbReference type="Pfam" id="PF07879">
    <property type="entry name" value="PHB_acc_N"/>
    <property type="match status" value="1"/>
</dbReference>
<dbReference type="AlphaFoldDB" id="A0AAI8XPS7"/>
<feature type="compositionally biased region" description="Pro residues" evidence="1">
    <location>
        <begin position="99"/>
        <end position="114"/>
    </location>
</feature>
<feature type="region of interest" description="Disordered" evidence="1">
    <location>
        <begin position="93"/>
        <end position="131"/>
    </location>
</feature>
<feature type="domain" description="PHA accumulation regulator DNA-binding N-terminal" evidence="2">
    <location>
        <begin position="8"/>
        <end position="65"/>
    </location>
</feature>
<evidence type="ECO:0000313" key="3">
    <source>
        <dbReference type="EMBL" id="BDY30280.1"/>
    </source>
</evidence>
<protein>
    <recommendedName>
        <fullName evidence="2">PHA accumulation regulator DNA-binding N-terminal domain-containing protein</fullName>
    </recommendedName>
</protein>
<sequence length="163" mass="17658">MSDDGDHVIKRYANRKLYDTVRRRFTTLDELAQLLESGVRVVVRDHNTGADRTDEVLAQVVSRQVKNIPGGIDMLTGVLRAPLNVALGVADSVAGPVSTPTPGPTPTPAAPPEPAEAGEEPDSELDRQQAEIRELREQVSQLTQAVTMLLQEKVGDSQKKPAD</sequence>
<reference evidence="3" key="1">
    <citation type="submission" date="2023-03" db="EMBL/GenBank/DDBJ databases">
        <title>Draft genome sequence of a Mycolicibacterium mageritense strain H4_3_1 isolated from a hybrid biological-inorganic system reactor.</title>
        <authorList>
            <person name="Feng X."/>
            <person name="Kazama D."/>
            <person name="Sato K."/>
            <person name="Kobayashi H."/>
        </authorList>
    </citation>
    <scope>NUCLEOTIDE SEQUENCE</scope>
    <source>
        <strain evidence="3">H4_3_1</strain>
    </source>
</reference>
<accession>A0AAI8XPS7</accession>